<evidence type="ECO:0000256" key="1">
    <source>
        <dbReference type="SAM" id="MobiDB-lite"/>
    </source>
</evidence>
<proteinExistence type="predicted"/>
<dbReference type="Proteomes" id="UP000249390">
    <property type="component" value="Unassembled WGS sequence"/>
</dbReference>
<evidence type="ECO:0008006" key="4">
    <source>
        <dbReference type="Google" id="ProtNLM"/>
    </source>
</evidence>
<accession>A0A328EAL9</accession>
<dbReference type="EMBL" id="NQVE01000018">
    <property type="protein sequence ID" value="RAL53659.1"/>
    <property type="molecule type" value="Genomic_DNA"/>
</dbReference>
<dbReference type="AlphaFoldDB" id="A0A328EAL9"/>
<organism evidence="2 3">
    <name type="scientific">Cuscuta australis</name>
    <dbReference type="NCBI Taxonomy" id="267555"/>
    <lineage>
        <taxon>Eukaryota</taxon>
        <taxon>Viridiplantae</taxon>
        <taxon>Streptophyta</taxon>
        <taxon>Embryophyta</taxon>
        <taxon>Tracheophyta</taxon>
        <taxon>Spermatophyta</taxon>
        <taxon>Magnoliopsida</taxon>
        <taxon>eudicotyledons</taxon>
        <taxon>Gunneridae</taxon>
        <taxon>Pentapetalae</taxon>
        <taxon>asterids</taxon>
        <taxon>lamiids</taxon>
        <taxon>Solanales</taxon>
        <taxon>Convolvulaceae</taxon>
        <taxon>Cuscuteae</taxon>
        <taxon>Cuscuta</taxon>
        <taxon>Cuscuta subgen. Grammica</taxon>
        <taxon>Cuscuta sect. Cleistogrammica</taxon>
    </lineage>
</organism>
<evidence type="ECO:0000313" key="3">
    <source>
        <dbReference type="Proteomes" id="UP000249390"/>
    </source>
</evidence>
<protein>
    <recommendedName>
        <fullName evidence="4">F-box associated domain-containing protein</fullName>
    </recommendedName>
</protein>
<name>A0A328EAL9_9ASTE</name>
<keyword evidence="3" id="KW-1185">Reference proteome</keyword>
<comment type="caution">
    <text evidence="2">The sequence shown here is derived from an EMBL/GenBank/DDBJ whole genome shotgun (WGS) entry which is preliminary data.</text>
</comment>
<evidence type="ECO:0000313" key="2">
    <source>
        <dbReference type="EMBL" id="RAL53659.1"/>
    </source>
</evidence>
<gene>
    <name evidence="2" type="ORF">DM860_012274</name>
</gene>
<feature type="region of interest" description="Disordered" evidence="1">
    <location>
        <begin position="99"/>
        <end position="120"/>
    </location>
</feature>
<reference evidence="2 3" key="1">
    <citation type="submission" date="2018-06" db="EMBL/GenBank/DDBJ databases">
        <title>The Genome of Cuscuta australis (Dodder) Provides Insight into the Evolution of Plant Parasitism.</title>
        <authorList>
            <person name="Liu H."/>
        </authorList>
    </citation>
    <scope>NUCLEOTIDE SEQUENCE [LARGE SCALE GENOMIC DNA]</scope>
    <source>
        <strain evidence="3">cv. Yunnan</strain>
        <tissue evidence="2">Vines</tissue>
    </source>
</reference>
<feature type="compositionally biased region" description="Basic and acidic residues" evidence="1">
    <location>
        <begin position="111"/>
        <end position="120"/>
    </location>
</feature>
<sequence>MEYEVKGEWRSRCTIWVKKEYTVSTSWSKAVTLKLSDWMGEVLRPIENGRMLIVARDGCLISYDLKKKLTTRIEHGHPEGFYLGAYTESLVLLDDESGASSYPKNTKKSNRKDCSNSDKAGKREWSEQFEELLIDIFTVRV</sequence>